<dbReference type="AlphaFoldDB" id="A0A6A6FVE6"/>
<evidence type="ECO:0000313" key="1">
    <source>
        <dbReference type="EMBL" id="KAF2217462.1"/>
    </source>
</evidence>
<protein>
    <submittedName>
        <fullName evidence="1">Uncharacterized protein</fullName>
    </submittedName>
</protein>
<organism evidence="1 2">
    <name type="scientific">Cercospora zeae-maydis SCOH1-5</name>
    <dbReference type="NCBI Taxonomy" id="717836"/>
    <lineage>
        <taxon>Eukaryota</taxon>
        <taxon>Fungi</taxon>
        <taxon>Dikarya</taxon>
        <taxon>Ascomycota</taxon>
        <taxon>Pezizomycotina</taxon>
        <taxon>Dothideomycetes</taxon>
        <taxon>Dothideomycetidae</taxon>
        <taxon>Mycosphaerellales</taxon>
        <taxon>Mycosphaerellaceae</taxon>
        <taxon>Cercospora</taxon>
    </lineage>
</organism>
<keyword evidence="2" id="KW-1185">Reference proteome</keyword>
<name>A0A6A6FVE6_9PEZI</name>
<reference evidence="1" key="1">
    <citation type="journal article" date="2020" name="Stud. Mycol.">
        <title>101 Dothideomycetes genomes: a test case for predicting lifestyles and emergence of pathogens.</title>
        <authorList>
            <person name="Haridas S."/>
            <person name="Albert R."/>
            <person name="Binder M."/>
            <person name="Bloem J."/>
            <person name="Labutti K."/>
            <person name="Salamov A."/>
            <person name="Andreopoulos B."/>
            <person name="Baker S."/>
            <person name="Barry K."/>
            <person name="Bills G."/>
            <person name="Bluhm B."/>
            <person name="Cannon C."/>
            <person name="Castanera R."/>
            <person name="Culley D."/>
            <person name="Daum C."/>
            <person name="Ezra D."/>
            <person name="Gonzalez J."/>
            <person name="Henrissat B."/>
            <person name="Kuo A."/>
            <person name="Liang C."/>
            <person name="Lipzen A."/>
            <person name="Lutzoni F."/>
            <person name="Magnuson J."/>
            <person name="Mondo S."/>
            <person name="Nolan M."/>
            <person name="Ohm R."/>
            <person name="Pangilinan J."/>
            <person name="Park H.-J."/>
            <person name="Ramirez L."/>
            <person name="Alfaro M."/>
            <person name="Sun H."/>
            <person name="Tritt A."/>
            <person name="Yoshinaga Y."/>
            <person name="Zwiers L.-H."/>
            <person name="Turgeon B."/>
            <person name="Goodwin S."/>
            <person name="Spatafora J."/>
            <person name="Crous P."/>
            <person name="Grigoriev I."/>
        </authorList>
    </citation>
    <scope>NUCLEOTIDE SEQUENCE</scope>
    <source>
        <strain evidence="1">SCOH1-5</strain>
    </source>
</reference>
<gene>
    <name evidence="1" type="ORF">CERZMDRAFT_89532</name>
</gene>
<dbReference type="EMBL" id="ML992662">
    <property type="protein sequence ID" value="KAF2217462.1"/>
    <property type="molecule type" value="Genomic_DNA"/>
</dbReference>
<sequence length="78" mass="8254">MVSVSKRGSPSHTRCGCAAAVLDVVHDSSREKPSATLMVVLQYPDAPDDAFSTSLVTIVYIENDFALGLGKGGLHSNY</sequence>
<evidence type="ECO:0000313" key="2">
    <source>
        <dbReference type="Proteomes" id="UP000799539"/>
    </source>
</evidence>
<accession>A0A6A6FVE6</accession>
<proteinExistence type="predicted"/>
<dbReference type="Proteomes" id="UP000799539">
    <property type="component" value="Unassembled WGS sequence"/>
</dbReference>